<feature type="region of interest" description="Disordered" evidence="1">
    <location>
        <begin position="1"/>
        <end position="40"/>
    </location>
</feature>
<evidence type="ECO:0000256" key="1">
    <source>
        <dbReference type="SAM" id="MobiDB-lite"/>
    </source>
</evidence>
<protein>
    <submittedName>
        <fullName evidence="2">Uncharacterized protein</fullName>
    </submittedName>
</protein>
<dbReference type="EMBL" id="JAWHQM010000060">
    <property type="protein sequence ID" value="KAK5635962.1"/>
    <property type="molecule type" value="Genomic_DNA"/>
</dbReference>
<comment type="caution">
    <text evidence="2">The sequence shown here is derived from an EMBL/GenBank/DDBJ whole genome shotgun (WGS) entry which is preliminary data.</text>
</comment>
<gene>
    <name evidence="2" type="ORF">RRF57_011674</name>
</gene>
<organism evidence="2 3">
    <name type="scientific">Xylaria bambusicola</name>
    <dbReference type="NCBI Taxonomy" id="326684"/>
    <lineage>
        <taxon>Eukaryota</taxon>
        <taxon>Fungi</taxon>
        <taxon>Dikarya</taxon>
        <taxon>Ascomycota</taxon>
        <taxon>Pezizomycotina</taxon>
        <taxon>Sordariomycetes</taxon>
        <taxon>Xylariomycetidae</taxon>
        <taxon>Xylariales</taxon>
        <taxon>Xylariaceae</taxon>
        <taxon>Xylaria</taxon>
    </lineage>
</organism>
<name>A0AAN7ZA67_9PEZI</name>
<evidence type="ECO:0000313" key="3">
    <source>
        <dbReference type="Proteomes" id="UP001305414"/>
    </source>
</evidence>
<feature type="compositionally biased region" description="Gly residues" evidence="1">
    <location>
        <begin position="1"/>
        <end position="10"/>
    </location>
</feature>
<sequence>MSTWADGGGRVQSSRRLGTCPRGDGCGNGDGPKDRALSGTGVGKLKAGEVMPVESVIEAGFGRIAGRRGETLLPDMILGSWIEFE</sequence>
<dbReference type="AlphaFoldDB" id="A0AAN7ZA67"/>
<evidence type="ECO:0000313" key="2">
    <source>
        <dbReference type="EMBL" id="KAK5635962.1"/>
    </source>
</evidence>
<proteinExistence type="predicted"/>
<keyword evidence="3" id="KW-1185">Reference proteome</keyword>
<dbReference type="Proteomes" id="UP001305414">
    <property type="component" value="Unassembled WGS sequence"/>
</dbReference>
<accession>A0AAN7ZA67</accession>
<reference evidence="2 3" key="1">
    <citation type="submission" date="2023-10" db="EMBL/GenBank/DDBJ databases">
        <title>Draft genome sequence of Xylaria bambusicola isolate GMP-LS, the root and basal stem rot pathogen of sugarcane in Indonesia.</title>
        <authorList>
            <person name="Selvaraj P."/>
            <person name="Muralishankar V."/>
            <person name="Muruganantham S."/>
            <person name="Sp S."/>
            <person name="Haryani S."/>
            <person name="Lau K.J.X."/>
            <person name="Naqvi N.I."/>
        </authorList>
    </citation>
    <scope>NUCLEOTIDE SEQUENCE [LARGE SCALE GENOMIC DNA]</scope>
    <source>
        <strain evidence="2">GMP-LS</strain>
    </source>
</reference>